<organism evidence="2 3">
    <name type="scientific">Pleurodeles waltl</name>
    <name type="common">Iberian ribbed newt</name>
    <dbReference type="NCBI Taxonomy" id="8319"/>
    <lineage>
        <taxon>Eukaryota</taxon>
        <taxon>Metazoa</taxon>
        <taxon>Chordata</taxon>
        <taxon>Craniata</taxon>
        <taxon>Vertebrata</taxon>
        <taxon>Euteleostomi</taxon>
        <taxon>Amphibia</taxon>
        <taxon>Batrachia</taxon>
        <taxon>Caudata</taxon>
        <taxon>Salamandroidea</taxon>
        <taxon>Salamandridae</taxon>
        <taxon>Pleurodelinae</taxon>
        <taxon>Pleurodeles</taxon>
    </lineage>
</organism>
<accession>A0AAV7U6B5</accession>
<feature type="region of interest" description="Disordered" evidence="1">
    <location>
        <begin position="1"/>
        <end position="33"/>
    </location>
</feature>
<feature type="compositionally biased region" description="Low complexity" evidence="1">
    <location>
        <begin position="101"/>
        <end position="111"/>
    </location>
</feature>
<evidence type="ECO:0000256" key="1">
    <source>
        <dbReference type="SAM" id="MobiDB-lite"/>
    </source>
</evidence>
<dbReference type="Proteomes" id="UP001066276">
    <property type="component" value="Chromosome 3_1"/>
</dbReference>
<gene>
    <name evidence="2" type="ORF">NDU88_001229</name>
</gene>
<feature type="region of interest" description="Disordered" evidence="1">
    <location>
        <begin position="53"/>
        <end position="123"/>
    </location>
</feature>
<protein>
    <submittedName>
        <fullName evidence="2">Uncharacterized protein</fullName>
    </submittedName>
</protein>
<sequence length="145" mass="14935">MVPSREGSTAGRGAPVRPQSVVSRGAGRSARPSFAATTLLQVMGRVQALRSGAIPGTRVLPITGAPRPPAGLSNLVPSARDPVAEPAHGPGQQTHQPRPRASAQQAASSSSVPEATPVSRRESLHRNDGFILVLLVSQRCQAVGS</sequence>
<evidence type="ECO:0000313" key="2">
    <source>
        <dbReference type="EMBL" id="KAJ1184422.1"/>
    </source>
</evidence>
<keyword evidence="3" id="KW-1185">Reference proteome</keyword>
<name>A0AAV7U6B5_PLEWA</name>
<proteinExistence type="predicted"/>
<dbReference type="AlphaFoldDB" id="A0AAV7U6B5"/>
<evidence type="ECO:0000313" key="3">
    <source>
        <dbReference type="Proteomes" id="UP001066276"/>
    </source>
</evidence>
<comment type="caution">
    <text evidence="2">The sequence shown here is derived from an EMBL/GenBank/DDBJ whole genome shotgun (WGS) entry which is preliminary data.</text>
</comment>
<dbReference type="EMBL" id="JANPWB010000005">
    <property type="protein sequence ID" value="KAJ1184422.1"/>
    <property type="molecule type" value="Genomic_DNA"/>
</dbReference>
<reference evidence="2" key="1">
    <citation type="journal article" date="2022" name="bioRxiv">
        <title>Sequencing and chromosome-scale assembly of the giantPleurodeles waltlgenome.</title>
        <authorList>
            <person name="Brown T."/>
            <person name="Elewa A."/>
            <person name="Iarovenko S."/>
            <person name="Subramanian E."/>
            <person name="Araus A.J."/>
            <person name="Petzold A."/>
            <person name="Susuki M."/>
            <person name="Suzuki K.-i.T."/>
            <person name="Hayashi T."/>
            <person name="Toyoda A."/>
            <person name="Oliveira C."/>
            <person name="Osipova E."/>
            <person name="Leigh N.D."/>
            <person name="Simon A."/>
            <person name="Yun M.H."/>
        </authorList>
    </citation>
    <scope>NUCLEOTIDE SEQUENCE</scope>
    <source>
        <strain evidence="2">20211129_DDA</strain>
        <tissue evidence="2">Liver</tissue>
    </source>
</reference>